<dbReference type="Pfam" id="PF04542">
    <property type="entry name" value="Sigma70_r2"/>
    <property type="match status" value="1"/>
</dbReference>
<dbReference type="InterPro" id="IPR014284">
    <property type="entry name" value="RNA_pol_sigma-70_dom"/>
</dbReference>
<keyword evidence="4" id="KW-0804">Transcription</keyword>
<dbReference type="Gene3D" id="1.10.10.10">
    <property type="entry name" value="Winged helix-like DNA-binding domain superfamily/Winged helix DNA-binding domain"/>
    <property type="match status" value="1"/>
</dbReference>
<dbReference type="Proteomes" id="UP000297535">
    <property type="component" value="Unassembled WGS sequence"/>
</dbReference>
<dbReference type="SUPFAM" id="SSF88659">
    <property type="entry name" value="Sigma3 and sigma4 domains of RNA polymerase sigma factors"/>
    <property type="match status" value="1"/>
</dbReference>
<dbReference type="Pfam" id="PF08281">
    <property type="entry name" value="Sigma70_r4_2"/>
    <property type="match status" value="1"/>
</dbReference>
<dbReference type="InterPro" id="IPR007627">
    <property type="entry name" value="RNA_pol_sigma70_r2"/>
</dbReference>
<evidence type="ECO:0000256" key="3">
    <source>
        <dbReference type="ARBA" id="ARBA00023082"/>
    </source>
</evidence>
<evidence type="ECO:0000259" key="7">
    <source>
        <dbReference type="Pfam" id="PF08281"/>
    </source>
</evidence>
<comment type="similarity">
    <text evidence="1">Belongs to the sigma-70 factor family. ECF subfamily.</text>
</comment>
<sequence length="216" mass="23665">MHGTRKKFDPASRGGRAVYPGHGYGQDGSRVHGVSNTARAALSVEETLRHVAGGDRGALRALYEAEAPRMLGVALRILRRRALAEEAVQDAFVQVWRNAGSFDPARGTGRAFLYAVLRYRALNILRGEARTDLTDELDYDVASEEEGPEAVVARLSEARALRRCLDGLEPHRRNAIVLAYAHGLSHGELAGRLGLPLGTVKSWLRRSLLALRECMS</sequence>
<dbReference type="AlphaFoldDB" id="A0A4Z0NJ65"/>
<comment type="caution">
    <text evidence="8">The sequence shown here is derived from an EMBL/GenBank/DDBJ whole genome shotgun (WGS) entry which is preliminary data.</text>
</comment>
<dbReference type="InterPro" id="IPR013325">
    <property type="entry name" value="RNA_pol_sigma_r2"/>
</dbReference>
<dbReference type="NCBIfam" id="TIGR02937">
    <property type="entry name" value="sigma70-ECF"/>
    <property type="match status" value="1"/>
</dbReference>
<evidence type="ECO:0000256" key="4">
    <source>
        <dbReference type="ARBA" id="ARBA00023163"/>
    </source>
</evidence>
<feature type="region of interest" description="Disordered" evidence="5">
    <location>
        <begin position="1"/>
        <end position="30"/>
    </location>
</feature>
<dbReference type="InterPro" id="IPR013249">
    <property type="entry name" value="RNA_pol_sigma70_r4_t2"/>
</dbReference>
<dbReference type="InterPro" id="IPR039425">
    <property type="entry name" value="RNA_pol_sigma-70-like"/>
</dbReference>
<name>A0A4Z0NJ65_9HYPH</name>
<dbReference type="GO" id="GO:0006352">
    <property type="term" value="P:DNA-templated transcription initiation"/>
    <property type="evidence" value="ECO:0007669"/>
    <property type="project" value="InterPro"/>
</dbReference>
<accession>A0A4Z0NJ65</accession>
<dbReference type="Gene3D" id="1.10.1740.10">
    <property type="match status" value="1"/>
</dbReference>
<dbReference type="PANTHER" id="PTHR43133:SF62">
    <property type="entry name" value="RNA POLYMERASE SIGMA FACTOR SIGZ"/>
    <property type="match status" value="1"/>
</dbReference>
<feature type="compositionally biased region" description="Basic and acidic residues" evidence="5">
    <location>
        <begin position="1"/>
        <end position="10"/>
    </location>
</feature>
<dbReference type="InterPro" id="IPR036388">
    <property type="entry name" value="WH-like_DNA-bd_sf"/>
</dbReference>
<dbReference type="SUPFAM" id="SSF88946">
    <property type="entry name" value="Sigma2 domain of RNA polymerase sigma factors"/>
    <property type="match status" value="1"/>
</dbReference>
<evidence type="ECO:0000256" key="2">
    <source>
        <dbReference type="ARBA" id="ARBA00023015"/>
    </source>
</evidence>
<dbReference type="PANTHER" id="PTHR43133">
    <property type="entry name" value="RNA POLYMERASE ECF-TYPE SIGMA FACTO"/>
    <property type="match status" value="1"/>
</dbReference>
<protein>
    <submittedName>
        <fullName evidence="8">Sigma-70 family RNA polymerase sigma factor</fullName>
    </submittedName>
</protein>
<evidence type="ECO:0000313" key="8">
    <source>
        <dbReference type="EMBL" id="TGD95866.1"/>
    </source>
</evidence>
<reference evidence="8 9" key="1">
    <citation type="submission" date="2019-04" db="EMBL/GenBank/DDBJ databases">
        <authorList>
            <person name="Feng G."/>
            <person name="Zhu H."/>
        </authorList>
    </citation>
    <scope>NUCLEOTIDE SEQUENCE [LARGE SCALE GENOMIC DNA]</scope>
    <source>
        <strain evidence="8 9">6HR-1</strain>
    </source>
</reference>
<evidence type="ECO:0000259" key="6">
    <source>
        <dbReference type="Pfam" id="PF04542"/>
    </source>
</evidence>
<evidence type="ECO:0000256" key="5">
    <source>
        <dbReference type="SAM" id="MobiDB-lite"/>
    </source>
</evidence>
<dbReference type="GO" id="GO:0016987">
    <property type="term" value="F:sigma factor activity"/>
    <property type="evidence" value="ECO:0007669"/>
    <property type="project" value="UniProtKB-KW"/>
</dbReference>
<dbReference type="OrthoDB" id="9784272at2"/>
<dbReference type="CDD" id="cd06171">
    <property type="entry name" value="Sigma70_r4"/>
    <property type="match status" value="1"/>
</dbReference>
<keyword evidence="3" id="KW-0731">Sigma factor</keyword>
<proteinExistence type="inferred from homology"/>
<evidence type="ECO:0000313" key="9">
    <source>
        <dbReference type="Proteomes" id="UP000297535"/>
    </source>
</evidence>
<dbReference type="GO" id="GO:0003677">
    <property type="term" value="F:DNA binding"/>
    <property type="evidence" value="ECO:0007669"/>
    <property type="project" value="InterPro"/>
</dbReference>
<feature type="domain" description="RNA polymerase sigma factor 70 region 4 type 2" evidence="7">
    <location>
        <begin position="159"/>
        <end position="211"/>
    </location>
</feature>
<gene>
    <name evidence="8" type="ORF">EU555_26035</name>
</gene>
<feature type="domain" description="RNA polymerase sigma-70 region 2" evidence="6">
    <location>
        <begin position="62"/>
        <end position="131"/>
    </location>
</feature>
<dbReference type="EMBL" id="SRLB01000024">
    <property type="protein sequence ID" value="TGD95866.1"/>
    <property type="molecule type" value="Genomic_DNA"/>
</dbReference>
<dbReference type="InterPro" id="IPR013324">
    <property type="entry name" value="RNA_pol_sigma_r3/r4-like"/>
</dbReference>
<keyword evidence="9" id="KW-1185">Reference proteome</keyword>
<organism evidence="8 9">
    <name type="scientific">Methylobacterium nonmethylotrophicum</name>
    <dbReference type="NCBI Taxonomy" id="1141884"/>
    <lineage>
        <taxon>Bacteria</taxon>
        <taxon>Pseudomonadati</taxon>
        <taxon>Pseudomonadota</taxon>
        <taxon>Alphaproteobacteria</taxon>
        <taxon>Hyphomicrobiales</taxon>
        <taxon>Methylobacteriaceae</taxon>
        <taxon>Methylobacterium</taxon>
    </lineage>
</organism>
<keyword evidence="2" id="KW-0805">Transcription regulation</keyword>
<evidence type="ECO:0000256" key="1">
    <source>
        <dbReference type="ARBA" id="ARBA00010641"/>
    </source>
</evidence>